<evidence type="ECO:0000256" key="6">
    <source>
        <dbReference type="ARBA" id="ARBA00023034"/>
    </source>
</evidence>
<comment type="similarity">
    <text evidence="2 9">Belongs to the sulfotransferase 2 family.</text>
</comment>
<evidence type="ECO:0000256" key="8">
    <source>
        <dbReference type="ARBA" id="ARBA00023180"/>
    </source>
</evidence>
<evidence type="ECO:0000256" key="7">
    <source>
        <dbReference type="ARBA" id="ARBA00023136"/>
    </source>
</evidence>
<keyword evidence="5" id="KW-1133">Transmembrane helix</keyword>
<dbReference type="AlphaFoldDB" id="A0A3S1C5F1"/>
<comment type="caution">
    <text evidence="12">The sequence shown here is derived from an EMBL/GenBank/DDBJ whole genome shotgun (WGS) entry which is preliminary data.</text>
</comment>
<dbReference type="GO" id="GO:0016051">
    <property type="term" value="P:carbohydrate biosynthetic process"/>
    <property type="evidence" value="ECO:0007669"/>
    <property type="project" value="InterPro"/>
</dbReference>
<keyword evidence="9" id="KW-0735">Signal-anchor</keyword>
<dbReference type="GO" id="GO:0008146">
    <property type="term" value="F:sulfotransferase activity"/>
    <property type="evidence" value="ECO:0007669"/>
    <property type="project" value="InterPro"/>
</dbReference>
<organism evidence="12 13">
    <name type="scientific">Elysia chlorotica</name>
    <name type="common">Eastern emerald elysia</name>
    <name type="synonym">Sea slug</name>
    <dbReference type="NCBI Taxonomy" id="188477"/>
    <lineage>
        <taxon>Eukaryota</taxon>
        <taxon>Metazoa</taxon>
        <taxon>Spiralia</taxon>
        <taxon>Lophotrochozoa</taxon>
        <taxon>Mollusca</taxon>
        <taxon>Gastropoda</taxon>
        <taxon>Heterobranchia</taxon>
        <taxon>Euthyneura</taxon>
        <taxon>Panpulmonata</taxon>
        <taxon>Sacoglossa</taxon>
        <taxon>Placobranchoidea</taxon>
        <taxon>Plakobranchidae</taxon>
        <taxon>Elysia</taxon>
    </lineage>
</organism>
<keyword evidence="8 9" id="KW-0325">Glycoprotein</keyword>
<dbReference type="STRING" id="188477.A0A3S1C5F1"/>
<keyword evidence="6 9" id="KW-0333">Golgi apparatus</keyword>
<keyword evidence="7" id="KW-0472">Membrane</keyword>
<sequence>MMRMFHLGSRRGCLLSLTSTAAVVLVLWTTDPEQVSLSLPPSPDPEQGPRASTPAVFSSRRRRYERVCGRVGNLPGHVQSVFAHRPTGVVYCHVPKAGCTFWKRVFNFVNNKSSSIFSTSRYQVHFNNTVSEPYNPSTHRLERYPTRILVARDPLDRVLSSYLDKLYLPDFWHSLGMRISRQARRREDSAEQVTCGKYVTFSEFVSASFGEPEVHWDPVHSVCNPCRFRPTHVSLMPTFSSDAKAILSDMGHKHVL</sequence>
<evidence type="ECO:0000313" key="12">
    <source>
        <dbReference type="EMBL" id="RUS83460.1"/>
    </source>
</evidence>
<comment type="subcellular location">
    <subcellularLocation>
        <location evidence="1 9">Golgi apparatus membrane</location>
        <topology evidence="1 9">Single-pass type II membrane protein</topology>
    </subcellularLocation>
</comment>
<evidence type="ECO:0000256" key="11">
    <source>
        <dbReference type="SAM" id="SignalP"/>
    </source>
</evidence>
<feature type="non-terminal residue" evidence="12">
    <location>
        <position position="256"/>
    </location>
</feature>
<dbReference type="GO" id="GO:0000139">
    <property type="term" value="C:Golgi membrane"/>
    <property type="evidence" value="ECO:0007669"/>
    <property type="project" value="UniProtKB-SubCell"/>
</dbReference>
<feature type="region of interest" description="Disordered" evidence="10">
    <location>
        <begin position="37"/>
        <end position="56"/>
    </location>
</feature>
<proteinExistence type="inferred from homology"/>
<dbReference type="InterPro" id="IPR018011">
    <property type="entry name" value="Carb_sulfotrans_8-10"/>
</dbReference>
<protein>
    <recommendedName>
        <fullName evidence="9">Carbohydrate sulfotransferase</fullName>
        <ecNumber evidence="9">2.8.2.-</ecNumber>
    </recommendedName>
</protein>
<dbReference type="Pfam" id="PF03567">
    <property type="entry name" value="Sulfotransfer_2"/>
    <property type="match status" value="1"/>
</dbReference>
<dbReference type="OrthoDB" id="6112700at2759"/>
<accession>A0A3S1C5F1</accession>
<keyword evidence="3 9" id="KW-0808">Transferase</keyword>
<evidence type="ECO:0000256" key="3">
    <source>
        <dbReference type="ARBA" id="ARBA00022679"/>
    </source>
</evidence>
<evidence type="ECO:0000256" key="4">
    <source>
        <dbReference type="ARBA" id="ARBA00022692"/>
    </source>
</evidence>
<feature type="chain" id="PRO_5018776964" description="Carbohydrate sulfotransferase" evidence="11">
    <location>
        <begin position="29"/>
        <end position="256"/>
    </location>
</feature>
<name>A0A3S1C5F1_ELYCH</name>
<dbReference type="InterPro" id="IPR005331">
    <property type="entry name" value="Sulfotransferase"/>
</dbReference>
<dbReference type="EC" id="2.8.2.-" evidence="9"/>
<reference evidence="12 13" key="1">
    <citation type="submission" date="2019-01" db="EMBL/GenBank/DDBJ databases">
        <title>A draft genome assembly of the solar-powered sea slug Elysia chlorotica.</title>
        <authorList>
            <person name="Cai H."/>
            <person name="Li Q."/>
            <person name="Fang X."/>
            <person name="Li J."/>
            <person name="Curtis N.E."/>
            <person name="Altenburger A."/>
            <person name="Shibata T."/>
            <person name="Feng M."/>
            <person name="Maeda T."/>
            <person name="Schwartz J.A."/>
            <person name="Shigenobu S."/>
            <person name="Lundholm N."/>
            <person name="Nishiyama T."/>
            <person name="Yang H."/>
            <person name="Hasebe M."/>
            <person name="Li S."/>
            <person name="Pierce S.K."/>
            <person name="Wang J."/>
        </authorList>
    </citation>
    <scope>NUCLEOTIDE SEQUENCE [LARGE SCALE GENOMIC DNA]</scope>
    <source>
        <strain evidence="12">EC2010</strain>
        <tissue evidence="12">Whole organism of an adult</tissue>
    </source>
</reference>
<dbReference type="PANTHER" id="PTHR12137:SF54">
    <property type="entry name" value="CARBOHYDRATE SULFOTRANSFERASE"/>
    <property type="match status" value="1"/>
</dbReference>
<evidence type="ECO:0000256" key="9">
    <source>
        <dbReference type="RuleBase" id="RU364020"/>
    </source>
</evidence>
<evidence type="ECO:0000256" key="5">
    <source>
        <dbReference type="ARBA" id="ARBA00022989"/>
    </source>
</evidence>
<keyword evidence="11" id="KW-0732">Signal</keyword>
<keyword evidence="9" id="KW-0119">Carbohydrate metabolism</keyword>
<evidence type="ECO:0000256" key="2">
    <source>
        <dbReference type="ARBA" id="ARBA00006339"/>
    </source>
</evidence>
<evidence type="ECO:0000256" key="1">
    <source>
        <dbReference type="ARBA" id="ARBA00004323"/>
    </source>
</evidence>
<keyword evidence="4" id="KW-0812">Transmembrane</keyword>
<gene>
    <name evidence="12" type="ORF">EGW08_008776</name>
</gene>
<feature type="signal peptide" evidence="11">
    <location>
        <begin position="1"/>
        <end position="28"/>
    </location>
</feature>
<evidence type="ECO:0000313" key="13">
    <source>
        <dbReference type="Proteomes" id="UP000271974"/>
    </source>
</evidence>
<keyword evidence="13" id="KW-1185">Reference proteome</keyword>
<evidence type="ECO:0000256" key="10">
    <source>
        <dbReference type="SAM" id="MobiDB-lite"/>
    </source>
</evidence>
<dbReference type="EMBL" id="RQTK01000242">
    <property type="protein sequence ID" value="RUS83460.1"/>
    <property type="molecule type" value="Genomic_DNA"/>
</dbReference>
<dbReference type="PANTHER" id="PTHR12137">
    <property type="entry name" value="CARBOHYDRATE SULFOTRANSFERASE"/>
    <property type="match status" value="1"/>
</dbReference>
<dbReference type="Proteomes" id="UP000271974">
    <property type="component" value="Unassembled WGS sequence"/>
</dbReference>